<proteinExistence type="predicted"/>
<dbReference type="AlphaFoldDB" id="A0A0F9V3E3"/>
<name>A0A0F9V3E3_9ZZZZ</name>
<keyword evidence="1" id="KW-0812">Transmembrane</keyword>
<feature type="transmembrane region" description="Helical" evidence="1">
    <location>
        <begin position="139"/>
        <end position="157"/>
    </location>
</feature>
<feature type="transmembrane region" description="Helical" evidence="1">
    <location>
        <begin position="229"/>
        <end position="255"/>
    </location>
</feature>
<evidence type="ECO:0000313" key="2">
    <source>
        <dbReference type="EMBL" id="KKN94222.1"/>
    </source>
</evidence>
<comment type="caution">
    <text evidence="2">The sequence shown here is derived from an EMBL/GenBank/DDBJ whole genome shotgun (WGS) entry which is preliminary data.</text>
</comment>
<evidence type="ECO:0008006" key="3">
    <source>
        <dbReference type="Google" id="ProtNLM"/>
    </source>
</evidence>
<keyword evidence="1" id="KW-1133">Transmembrane helix</keyword>
<feature type="transmembrane region" description="Helical" evidence="1">
    <location>
        <begin position="79"/>
        <end position="97"/>
    </location>
</feature>
<sequence>MECKNCQNNLRTDFSYCPDCGSKVIRNRLTVKNLWYDATERFFNIDNTFLTTLKHLFTKPDAVIGGYINGVRKKYLNPISYFTIAITLGGLFVYVYTEFFPNALEFDFLYQSGDSMTEAEKIGQDLQKKINTYMFKYQSLVYIAMLPFLALISRLVFINKKQFNLSEHFVINIYAYSQMSIIINTLYLLTIWNPQILYYVSFSNLIFQIGFFTWVFYKLFNLTIKHTILKLLLFLVLLGAVFSVFIIAISIYMAFFTDTFQNMTP</sequence>
<evidence type="ECO:0000256" key="1">
    <source>
        <dbReference type="SAM" id="Phobius"/>
    </source>
</evidence>
<dbReference type="EMBL" id="LAZR01000080">
    <property type="protein sequence ID" value="KKN94222.1"/>
    <property type="molecule type" value="Genomic_DNA"/>
</dbReference>
<dbReference type="InterPro" id="IPR022134">
    <property type="entry name" value="DUF3667"/>
</dbReference>
<gene>
    <name evidence="2" type="ORF">LCGC14_0190460</name>
</gene>
<feature type="transmembrane region" description="Helical" evidence="1">
    <location>
        <begin position="196"/>
        <end position="217"/>
    </location>
</feature>
<reference evidence="2" key="1">
    <citation type="journal article" date="2015" name="Nature">
        <title>Complex archaea that bridge the gap between prokaryotes and eukaryotes.</title>
        <authorList>
            <person name="Spang A."/>
            <person name="Saw J.H."/>
            <person name="Jorgensen S.L."/>
            <person name="Zaremba-Niedzwiedzka K."/>
            <person name="Martijn J."/>
            <person name="Lind A.E."/>
            <person name="van Eijk R."/>
            <person name="Schleper C."/>
            <person name="Guy L."/>
            <person name="Ettema T.J."/>
        </authorList>
    </citation>
    <scope>NUCLEOTIDE SEQUENCE</scope>
</reference>
<keyword evidence="1" id="KW-0472">Membrane</keyword>
<dbReference type="Pfam" id="PF12412">
    <property type="entry name" value="DUF3667"/>
    <property type="match status" value="1"/>
</dbReference>
<accession>A0A0F9V3E3</accession>
<organism evidence="2">
    <name type="scientific">marine sediment metagenome</name>
    <dbReference type="NCBI Taxonomy" id="412755"/>
    <lineage>
        <taxon>unclassified sequences</taxon>
        <taxon>metagenomes</taxon>
        <taxon>ecological metagenomes</taxon>
    </lineage>
</organism>
<protein>
    <recommendedName>
        <fullName evidence="3">DUF3667 domain-containing protein</fullName>
    </recommendedName>
</protein>
<feature type="transmembrane region" description="Helical" evidence="1">
    <location>
        <begin position="169"/>
        <end position="190"/>
    </location>
</feature>